<evidence type="ECO:0000256" key="2">
    <source>
        <dbReference type="ARBA" id="ARBA00023136"/>
    </source>
</evidence>
<dbReference type="InterPro" id="IPR050330">
    <property type="entry name" value="Bact_OuterMem_StrucFunc"/>
</dbReference>
<reference evidence="7 8" key="1">
    <citation type="submission" date="2016-10" db="EMBL/GenBank/DDBJ databases">
        <authorList>
            <person name="de Groot N.N."/>
        </authorList>
    </citation>
    <scope>NUCLEOTIDE SEQUENCE [LARGE SCALE GENOMIC DNA]</scope>
    <source>
        <strain evidence="7 8">DSM 22007</strain>
    </source>
</reference>
<dbReference type="STRING" id="657014.SAMN04488092_11239"/>
<protein>
    <submittedName>
        <fullName evidence="7">OmpA-OmpF porin, OOP family</fullName>
    </submittedName>
</protein>
<organism evidence="7 8">
    <name type="scientific">Thalassovita taeanensis</name>
    <dbReference type="NCBI Taxonomy" id="657014"/>
    <lineage>
        <taxon>Bacteria</taxon>
        <taxon>Pseudomonadati</taxon>
        <taxon>Pseudomonadota</taxon>
        <taxon>Alphaproteobacteria</taxon>
        <taxon>Rhodobacterales</taxon>
        <taxon>Roseobacteraceae</taxon>
        <taxon>Thalassovita</taxon>
    </lineage>
</organism>
<comment type="subcellular location">
    <subcellularLocation>
        <location evidence="1">Cell outer membrane</location>
    </subcellularLocation>
</comment>
<accession>A0A1H9IHN8</accession>
<dbReference type="Pfam" id="PF00691">
    <property type="entry name" value="OmpA"/>
    <property type="match status" value="1"/>
</dbReference>
<proteinExistence type="predicted"/>
<dbReference type="InterPro" id="IPR036737">
    <property type="entry name" value="OmpA-like_sf"/>
</dbReference>
<dbReference type="OrthoDB" id="9792021at2"/>
<name>A0A1H9IHN8_9RHOB</name>
<dbReference type="AlphaFoldDB" id="A0A1H9IHN8"/>
<dbReference type="PANTHER" id="PTHR30329:SF21">
    <property type="entry name" value="LIPOPROTEIN YIAD-RELATED"/>
    <property type="match status" value="1"/>
</dbReference>
<keyword evidence="3" id="KW-0998">Cell outer membrane</keyword>
<evidence type="ECO:0000256" key="3">
    <source>
        <dbReference type="ARBA" id="ARBA00023237"/>
    </source>
</evidence>
<dbReference type="InterPro" id="IPR006664">
    <property type="entry name" value="OMP_bac"/>
</dbReference>
<gene>
    <name evidence="7" type="ORF">SAMN04488092_11239</name>
</gene>
<keyword evidence="8" id="KW-1185">Reference proteome</keyword>
<dbReference type="EMBL" id="FOEP01000012">
    <property type="protein sequence ID" value="SEQ74086.1"/>
    <property type="molecule type" value="Genomic_DNA"/>
</dbReference>
<evidence type="ECO:0000256" key="1">
    <source>
        <dbReference type="ARBA" id="ARBA00004442"/>
    </source>
</evidence>
<feature type="domain" description="OmpA-like" evidence="6">
    <location>
        <begin position="196"/>
        <end position="314"/>
    </location>
</feature>
<dbReference type="Gene3D" id="3.30.1330.60">
    <property type="entry name" value="OmpA-like domain"/>
    <property type="match status" value="1"/>
</dbReference>
<dbReference type="CDD" id="cd07185">
    <property type="entry name" value="OmpA_C-like"/>
    <property type="match status" value="1"/>
</dbReference>
<dbReference type="SUPFAM" id="SSF103088">
    <property type="entry name" value="OmpA-like"/>
    <property type="match status" value="1"/>
</dbReference>
<dbReference type="GO" id="GO:0009279">
    <property type="term" value="C:cell outer membrane"/>
    <property type="evidence" value="ECO:0007669"/>
    <property type="project" value="UniProtKB-SubCell"/>
</dbReference>
<dbReference type="PANTHER" id="PTHR30329">
    <property type="entry name" value="STATOR ELEMENT OF FLAGELLAR MOTOR COMPLEX"/>
    <property type="match status" value="1"/>
</dbReference>
<dbReference type="Proteomes" id="UP000198634">
    <property type="component" value="Unassembled WGS sequence"/>
</dbReference>
<feature type="chain" id="PRO_5009300992" evidence="5">
    <location>
        <begin position="23"/>
        <end position="314"/>
    </location>
</feature>
<evidence type="ECO:0000256" key="5">
    <source>
        <dbReference type="SAM" id="SignalP"/>
    </source>
</evidence>
<dbReference type="PRINTS" id="PR01021">
    <property type="entry name" value="OMPADOMAIN"/>
</dbReference>
<evidence type="ECO:0000313" key="7">
    <source>
        <dbReference type="EMBL" id="SEQ74086.1"/>
    </source>
</evidence>
<keyword evidence="2 4" id="KW-0472">Membrane</keyword>
<dbReference type="RefSeq" id="WP_090270588.1">
    <property type="nucleotide sequence ID" value="NZ_FOEP01000012.1"/>
</dbReference>
<evidence type="ECO:0000313" key="8">
    <source>
        <dbReference type="Proteomes" id="UP000198634"/>
    </source>
</evidence>
<dbReference type="PROSITE" id="PS51123">
    <property type="entry name" value="OMPA_2"/>
    <property type="match status" value="1"/>
</dbReference>
<evidence type="ECO:0000259" key="6">
    <source>
        <dbReference type="PROSITE" id="PS51123"/>
    </source>
</evidence>
<evidence type="ECO:0000256" key="4">
    <source>
        <dbReference type="PROSITE-ProRule" id="PRU00473"/>
    </source>
</evidence>
<keyword evidence="5" id="KW-0732">Signal</keyword>
<feature type="signal peptide" evidence="5">
    <location>
        <begin position="1"/>
        <end position="22"/>
    </location>
</feature>
<sequence length="314" mass="33087">MLLRPLLALCGLLLPLPGQASALDLRLPGNASLSAEQSLVLDSYAMPIGAFANGALPVQNLEGRITRQAWRISAQGLTSLQILDPLRRQLADAGYVTLFECEAAACGGFDFRFGTEVLPAPDMYVDLTDYRFLAVGRGEGDHLTLLVSSAANVGYVQLIHVTDGTADAPEVHVGFSASPGGAPNAPSDPESLEQRMVQQGHVVLDDLTFDSGSSSLGAGQFATLAALAQFLLAQPDRRVALVGHTDAVGGLDANISLSKRRAASVLERLVSAYGVPRAQLEAEGMGYLSPIAPNQTDIGREANRRVEAVLLNTD</sequence>
<dbReference type="InterPro" id="IPR006665">
    <property type="entry name" value="OmpA-like"/>
</dbReference>